<feature type="signal peptide" evidence="1">
    <location>
        <begin position="1"/>
        <end position="31"/>
    </location>
</feature>
<organism evidence="3 4">
    <name type="scientific">Gymnodinialimonas ceratoperidinii</name>
    <dbReference type="NCBI Taxonomy" id="2856823"/>
    <lineage>
        <taxon>Bacteria</taxon>
        <taxon>Pseudomonadati</taxon>
        <taxon>Pseudomonadota</taxon>
        <taxon>Alphaproteobacteria</taxon>
        <taxon>Rhodobacterales</taxon>
        <taxon>Paracoccaceae</taxon>
        <taxon>Gymnodinialimonas</taxon>
    </lineage>
</organism>
<evidence type="ECO:0000256" key="1">
    <source>
        <dbReference type="SAM" id="SignalP"/>
    </source>
</evidence>
<feature type="domain" description="Lysozyme inhibitor LprI-like N-terminal" evidence="2">
    <location>
        <begin position="43"/>
        <end position="128"/>
    </location>
</feature>
<dbReference type="InterPro" id="IPR009739">
    <property type="entry name" value="LprI-like_N"/>
</dbReference>
<evidence type="ECO:0000313" key="4">
    <source>
        <dbReference type="Proteomes" id="UP000825009"/>
    </source>
</evidence>
<dbReference type="AlphaFoldDB" id="A0A8F6Y9R2"/>
<evidence type="ECO:0000313" key="3">
    <source>
        <dbReference type="EMBL" id="QXT38813.1"/>
    </source>
</evidence>
<dbReference type="PANTHER" id="PTHR39176:SF1">
    <property type="entry name" value="PERIPLASMIC PROTEIN"/>
    <property type="match status" value="1"/>
</dbReference>
<sequence length="134" mass="15031">MQGTGDRGRFNAAGFVVSVSLAVSVAGAASAQDWDCEALESLPQQGINQCLAEQHAFWDRILNNAYQQVIAERDGEDEERLRVAQRAWMTYRDATCDMEADAMRGGSGEAMLHWGCMARLTERRARDLETYLRR</sequence>
<dbReference type="Proteomes" id="UP000825009">
    <property type="component" value="Chromosome"/>
</dbReference>
<feature type="chain" id="PRO_5034230181" evidence="1">
    <location>
        <begin position="32"/>
        <end position="134"/>
    </location>
</feature>
<dbReference type="Pfam" id="PF07007">
    <property type="entry name" value="LprI"/>
    <property type="match status" value="1"/>
</dbReference>
<protein>
    <submittedName>
        <fullName evidence="3">DUF1311 domain-containing protein</fullName>
    </submittedName>
</protein>
<dbReference type="PANTHER" id="PTHR39176">
    <property type="entry name" value="PERIPLASMIC PROTEIN-RELATED"/>
    <property type="match status" value="1"/>
</dbReference>
<name>A0A8F6Y9R2_9RHOB</name>
<keyword evidence="1" id="KW-0732">Signal</keyword>
<keyword evidence="4" id="KW-1185">Reference proteome</keyword>
<gene>
    <name evidence="3" type="ORF">KYE46_12830</name>
</gene>
<reference evidence="3 4" key="1">
    <citation type="submission" date="2021-07" db="EMBL/GenBank/DDBJ databases">
        <title>A novel Jannaschia species isolated from marine dinoflagellate Ceratoperidinium margalefii.</title>
        <authorList>
            <person name="Jiang Y."/>
            <person name="Li Z."/>
        </authorList>
    </citation>
    <scope>NUCLEOTIDE SEQUENCE [LARGE SCALE GENOMIC DNA]</scope>
    <source>
        <strain evidence="3 4">J12C1-MA-4</strain>
    </source>
</reference>
<dbReference type="RefSeq" id="WP_219001009.1">
    <property type="nucleotide sequence ID" value="NZ_CP079194.1"/>
</dbReference>
<proteinExistence type="predicted"/>
<dbReference type="EMBL" id="CP079194">
    <property type="protein sequence ID" value="QXT38813.1"/>
    <property type="molecule type" value="Genomic_DNA"/>
</dbReference>
<dbReference type="KEGG" id="gce:KYE46_12830"/>
<evidence type="ECO:0000259" key="2">
    <source>
        <dbReference type="Pfam" id="PF07007"/>
    </source>
</evidence>
<accession>A0A8F6Y9R2</accession>